<accession>A0ABU8MH38</accession>
<reference evidence="2 3" key="1">
    <citation type="submission" date="2024-03" db="EMBL/GenBank/DDBJ databases">
        <title>Actinomycetospora sp. OC33-EN08, a novel actinomycete isolated from wild orchid (Aerides multiflora).</title>
        <authorList>
            <person name="Suriyachadkun C."/>
        </authorList>
    </citation>
    <scope>NUCLEOTIDE SEQUENCE [LARGE SCALE GENOMIC DNA]</scope>
    <source>
        <strain evidence="2 3">OC33-EN08</strain>
    </source>
</reference>
<dbReference type="Proteomes" id="UP001385809">
    <property type="component" value="Unassembled WGS sequence"/>
</dbReference>
<keyword evidence="3" id="KW-1185">Reference proteome</keyword>
<name>A0ABU8MH38_9PSEU</name>
<gene>
    <name evidence="2" type="ORF">WCD74_02505</name>
</gene>
<evidence type="ECO:0000259" key="1">
    <source>
        <dbReference type="Pfam" id="PF20795"/>
    </source>
</evidence>
<proteinExistence type="predicted"/>
<sequence>MEIRPFYDEYLATFVALCRGDHDDPEALLGYYSVPLLLSADRTAWLRTGDEVVDVVRAQAADMRAAGFDRSEMSDPRTVALNPTTAWFGARFVRRRTDGSAIAEFSAFYLISDLPEGRRITTLGLEL</sequence>
<organism evidence="2 3">
    <name type="scientific">Actinomycetospora aurantiaca</name>
    <dbReference type="NCBI Taxonomy" id="3129233"/>
    <lineage>
        <taxon>Bacteria</taxon>
        <taxon>Bacillati</taxon>
        <taxon>Actinomycetota</taxon>
        <taxon>Actinomycetes</taxon>
        <taxon>Pseudonocardiales</taxon>
        <taxon>Pseudonocardiaceae</taxon>
        <taxon>Actinomycetospora</taxon>
    </lineage>
</organism>
<comment type="caution">
    <text evidence="2">The sequence shown here is derived from an EMBL/GenBank/DDBJ whole genome shotgun (WGS) entry which is preliminary data.</text>
</comment>
<evidence type="ECO:0000313" key="2">
    <source>
        <dbReference type="EMBL" id="MEJ2866619.1"/>
    </source>
</evidence>
<dbReference type="InterPro" id="IPR049219">
    <property type="entry name" value="DUF6841"/>
</dbReference>
<dbReference type="RefSeq" id="WP_337693237.1">
    <property type="nucleotide sequence ID" value="NZ_JBBEGN010000001.1"/>
</dbReference>
<dbReference type="EMBL" id="JBBEGN010000001">
    <property type="protein sequence ID" value="MEJ2866619.1"/>
    <property type="molecule type" value="Genomic_DNA"/>
</dbReference>
<feature type="domain" description="DUF6841" evidence="1">
    <location>
        <begin position="2"/>
        <end position="123"/>
    </location>
</feature>
<dbReference type="Pfam" id="PF20795">
    <property type="entry name" value="DUF6841"/>
    <property type="match status" value="1"/>
</dbReference>
<protein>
    <recommendedName>
        <fullName evidence="1">DUF6841 domain-containing protein</fullName>
    </recommendedName>
</protein>
<evidence type="ECO:0000313" key="3">
    <source>
        <dbReference type="Proteomes" id="UP001385809"/>
    </source>
</evidence>